<proteinExistence type="predicted"/>
<sequence>MYSPRLGEKIGRPLTEEVGQPRILPAVKRIPLPEVQPIPVKTPVPEEVTVPASYGALDRRCVQAL</sequence>
<gene>
    <name evidence="1" type="ORF">LCGC14_0294920</name>
</gene>
<comment type="caution">
    <text evidence="1">The sequence shown here is derived from an EMBL/GenBank/DDBJ whole genome shotgun (WGS) entry which is preliminary data.</text>
</comment>
<dbReference type="AlphaFoldDB" id="A0A0F9TX30"/>
<organism evidence="1">
    <name type="scientific">marine sediment metagenome</name>
    <dbReference type="NCBI Taxonomy" id="412755"/>
    <lineage>
        <taxon>unclassified sequences</taxon>
        <taxon>metagenomes</taxon>
        <taxon>ecological metagenomes</taxon>
    </lineage>
</organism>
<dbReference type="EMBL" id="LAZR01000179">
    <property type="protein sequence ID" value="KKN83839.1"/>
    <property type="molecule type" value="Genomic_DNA"/>
</dbReference>
<name>A0A0F9TX30_9ZZZZ</name>
<protein>
    <submittedName>
        <fullName evidence="1">Uncharacterized protein</fullName>
    </submittedName>
</protein>
<evidence type="ECO:0000313" key="1">
    <source>
        <dbReference type="EMBL" id="KKN83839.1"/>
    </source>
</evidence>
<reference evidence="1" key="1">
    <citation type="journal article" date="2015" name="Nature">
        <title>Complex archaea that bridge the gap between prokaryotes and eukaryotes.</title>
        <authorList>
            <person name="Spang A."/>
            <person name="Saw J.H."/>
            <person name="Jorgensen S.L."/>
            <person name="Zaremba-Niedzwiedzka K."/>
            <person name="Martijn J."/>
            <person name="Lind A.E."/>
            <person name="van Eijk R."/>
            <person name="Schleper C."/>
            <person name="Guy L."/>
            <person name="Ettema T.J."/>
        </authorList>
    </citation>
    <scope>NUCLEOTIDE SEQUENCE</scope>
</reference>
<accession>A0A0F9TX30</accession>